<accession>A0A8D8XS21</accession>
<dbReference type="EMBL" id="HBUF01342271">
    <property type="protein sequence ID" value="CAG6705169.1"/>
    <property type="molecule type" value="Transcribed_RNA"/>
</dbReference>
<protein>
    <submittedName>
        <fullName evidence="1">Uncharacterized protein</fullName>
    </submittedName>
</protein>
<name>A0A8D8XS21_9HEMI</name>
<evidence type="ECO:0000313" key="1">
    <source>
        <dbReference type="EMBL" id="CAG6705169.1"/>
    </source>
</evidence>
<sequence>MTTTVEMVLTRVKSVMTNIGPVLVKNSPVRTSSVFARHTIVTGKMIVGIGVMSSTATKTTRPVPRISSGVTTASVSTIIWCATRSQTVRMIVTSRSIVM</sequence>
<dbReference type="EMBL" id="HBUF01342272">
    <property type="protein sequence ID" value="CAG6705174.1"/>
    <property type="molecule type" value="Transcribed_RNA"/>
</dbReference>
<dbReference type="EMBL" id="HBUF01342270">
    <property type="protein sequence ID" value="CAG6705164.1"/>
    <property type="molecule type" value="Transcribed_RNA"/>
</dbReference>
<reference evidence="1" key="1">
    <citation type="submission" date="2021-05" db="EMBL/GenBank/DDBJ databases">
        <authorList>
            <person name="Alioto T."/>
            <person name="Alioto T."/>
            <person name="Gomez Garrido J."/>
        </authorList>
    </citation>
    <scope>NUCLEOTIDE SEQUENCE</scope>
</reference>
<organism evidence="1">
    <name type="scientific">Cacopsylla melanoneura</name>
    <dbReference type="NCBI Taxonomy" id="428564"/>
    <lineage>
        <taxon>Eukaryota</taxon>
        <taxon>Metazoa</taxon>
        <taxon>Ecdysozoa</taxon>
        <taxon>Arthropoda</taxon>
        <taxon>Hexapoda</taxon>
        <taxon>Insecta</taxon>
        <taxon>Pterygota</taxon>
        <taxon>Neoptera</taxon>
        <taxon>Paraneoptera</taxon>
        <taxon>Hemiptera</taxon>
        <taxon>Sternorrhyncha</taxon>
        <taxon>Psylloidea</taxon>
        <taxon>Psyllidae</taxon>
        <taxon>Psyllinae</taxon>
        <taxon>Cacopsylla</taxon>
    </lineage>
</organism>
<dbReference type="AlphaFoldDB" id="A0A8D8XS21"/>
<proteinExistence type="predicted"/>